<reference evidence="1" key="1">
    <citation type="submission" date="2019-08" db="EMBL/GenBank/DDBJ databases">
        <authorList>
            <consortium name="PulseNet: The National Subtyping Network for Foodborne Disease Surveillance"/>
            <person name="Tarr C.L."/>
            <person name="Trees E."/>
            <person name="Katz L.S."/>
            <person name="Carleton-Romer H.A."/>
            <person name="Stroika S."/>
            <person name="Kucerova Z."/>
            <person name="Roache K.F."/>
            <person name="Sabol A.L."/>
            <person name="Besser J."/>
            <person name="Gerner-Smidt P."/>
        </authorList>
    </citation>
    <scope>NUCLEOTIDE SEQUENCE</scope>
    <source>
        <strain evidence="1">PNUSAS094074</strain>
    </source>
</reference>
<proteinExistence type="predicted"/>
<protein>
    <submittedName>
        <fullName evidence="1">Tail fiber assembly protein</fullName>
    </submittedName>
</protein>
<gene>
    <name evidence="1" type="ORF">FZ376_07005</name>
</gene>
<dbReference type="PANTHER" id="PTHR34413">
    <property type="entry name" value="PROPHAGE TAIL FIBER ASSEMBLY PROTEIN HOMOLOG TFAE-RELATED-RELATED"/>
    <property type="match status" value="1"/>
</dbReference>
<comment type="caution">
    <text evidence="1">The sequence shown here is derived from an EMBL/GenBank/DDBJ whole genome shotgun (WGS) entry which is preliminary data.</text>
</comment>
<dbReference type="InterPro" id="IPR051220">
    <property type="entry name" value="TFA_Chaperone"/>
</dbReference>
<dbReference type="AlphaFoldDB" id="A0A5Y7WFV0"/>
<dbReference type="EMBL" id="AAKAKA010000002">
    <property type="protein sequence ID" value="ECQ3073682.1"/>
    <property type="molecule type" value="Genomic_DNA"/>
</dbReference>
<dbReference type="InterPro" id="IPR003458">
    <property type="entry name" value="Phage_T4_Gp38_tail_assem"/>
</dbReference>
<name>A0A5Y7WFV0_SALER</name>
<accession>A0A5Y7WFV0</accession>
<dbReference type="PANTHER" id="PTHR34413:SF2">
    <property type="entry name" value="PROPHAGE TAIL FIBER ASSEMBLY PROTEIN HOMOLOG TFAE-RELATED"/>
    <property type="match status" value="1"/>
</dbReference>
<organism evidence="1">
    <name type="scientific">Salmonella enterica</name>
    <name type="common">Salmonella choleraesuis</name>
    <dbReference type="NCBI Taxonomy" id="28901"/>
    <lineage>
        <taxon>Bacteria</taxon>
        <taxon>Pseudomonadati</taxon>
        <taxon>Pseudomonadota</taxon>
        <taxon>Gammaproteobacteria</taxon>
        <taxon>Enterobacterales</taxon>
        <taxon>Enterobacteriaceae</taxon>
        <taxon>Salmonella</taxon>
    </lineage>
</organism>
<sequence>MAKATLNKNGIATKAGDMTVYNYHGETREFLSTSTEFLAVGVGIPANSCTDAPVDAKDGFAICRTSSLDEWGYVTDHRGEIVYDTQTGQPVEITELGDYPDNVTTIEPLTPYDRWNGSEWVTDADAQKGGQVAAAQQKKAVLLAEAQSTISLWQTELQLGIISDDDKASLIAWMKYIQALNAVDTSTAPDIEWPVKPE</sequence>
<dbReference type="Pfam" id="PF02413">
    <property type="entry name" value="Caudo_TAP"/>
    <property type="match status" value="1"/>
</dbReference>
<evidence type="ECO:0000313" key="1">
    <source>
        <dbReference type="EMBL" id="ECQ3073682.1"/>
    </source>
</evidence>